<reference evidence="2 3" key="1">
    <citation type="journal article" date="2022" name="Nat. Genet.">
        <title>Improved pea reference genome and pan-genome highlight genomic features and evolutionary characteristics.</title>
        <authorList>
            <person name="Yang T."/>
            <person name="Liu R."/>
            <person name="Luo Y."/>
            <person name="Hu S."/>
            <person name="Wang D."/>
            <person name="Wang C."/>
            <person name="Pandey M.K."/>
            <person name="Ge S."/>
            <person name="Xu Q."/>
            <person name="Li N."/>
            <person name="Li G."/>
            <person name="Huang Y."/>
            <person name="Saxena R.K."/>
            <person name="Ji Y."/>
            <person name="Li M."/>
            <person name="Yan X."/>
            <person name="He Y."/>
            <person name="Liu Y."/>
            <person name="Wang X."/>
            <person name="Xiang C."/>
            <person name="Varshney R.K."/>
            <person name="Ding H."/>
            <person name="Gao S."/>
            <person name="Zong X."/>
        </authorList>
    </citation>
    <scope>NUCLEOTIDE SEQUENCE [LARGE SCALE GENOMIC DNA]</scope>
    <source>
        <strain evidence="2 3">cv. Zhongwan 6</strain>
    </source>
</reference>
<evidence type="ECO:0000313" key="2">
    <source>
        <dbReference type="EMBL" id="KAI5413045.1"/>
    </source>
</evidence>
<comment type="caution">
    <text evidence="2">The sequence shown here is derived from an EMBL/GenBank/DDBJ whole genome shotgun (WGS) entry which is preliminary data.</text>
</comment>
<dbReference type="InterPro" id="IPR025476">
    <property type="entry name" value="Helitron_helicase-like"/>
</dbReference>
<dbReference type="Gramene" id="Psat05G0760400-T1">
    <property type="protein sequence ID" value="KAI5413045.1"/>
    <property type="gene ID" value="KIW84_057604"/>
</dbReference>
<dbReference type="AlphaFoldDB" id="A0A9D5AP28"/>
<dbReference type="EMBL" id="JAMSHJ010000005">
    <property type="protein sequence ID" value="KAI5413045.1"/>
    <property type="molecule type" value="Genomic_DNA"/>
</dbReference>
<evidence type="ECO:0000313" key="3">
    <source>
        <dbReference type="Proteomes" id="UP001058974"/>
    </source>
</evidence>
<name>A0A9D5AP28_PEA</name>
<keyword evidence="3" id="KW-1185">Reference proteome</keyword>
<gene>
    <name evidence="2" type="ORF">KIW84_057604</name>
</gene>
<sequence>MCCKCGKVTISQVSAPDELLQLFLDSSTEGRHFRQHIRSYNHVDESLVATGHGIYTFRAQGAIYHKIGGFHPNQGSRPRYLQLYIYDTDHELQNRMRENPILNQAVVYKLQKLLHQCNPFVIVFRQLALEPNIEECRLLIKECTSNQPQYSLHSASQVAKIVIGSGDEDTIERGRDINVIKCDGKLTKVQETMGYYDPLQYPILLPFGTYGWDIETKTNVGKNVTYREYYNYVLQGLQDALRDGENNADNVGQRTILSSSFIRNKRDMTQRYQDGMAIVLNNGKPDIFLTMTCNPSWIEITSELGLHQTPQDRLDLLTRIFRSKFEQLKDDVINKGVLGRVKTYMYVTEFQKRGLPHVHMLLILDTDDKLREPEEYDSVVKAEIPRHESEPELYEAVLKQMIHGPCGVLNQSSPCPDRVAIEVHRGTGMDEIQQYVDARWICAPEALWKIFKFTLYKLYPSVERLQIDLSNHHQVWFYKHQRITDVLNDNQNAVTMLTEFFALNQMDPHARNYLYKKIAKHYCWLKGVKKWQRRRTKRKVIGRIYTVSPSEDMLLRELRDLLLLHGKLIKKYDLPILTMETNEVGGVPTIIQEELSVQIPDEDIQSVEKLNNGQMSAYNTIMNAIHQKQSQKKFVDGPGGTGSRGQMISACIVRSHLWATTKILHLRQNMRSIHDHEFAQFLMRIGDGNEPAKEDDMVKMPVEIVIPWEEESSIKKRIQHTFPQLENHGWDASYMMERAILTPKN</sequence>
<dbReference type="Proteomes" id="UP001058974">
    <property type="component" value="Chromosome 5"/>
</dbReference>
<accession>A0A9D5AP28</accession>
<dbReference type="PANTHER" id="PTHR45786">
    <property type="entry name" value="DNA BINDING PROTEIN-LIKE"/>
    <property type="match status" value="1"/>
</dbReference>
<proteinExistence type="predicted"/>
<organism evidence="2 3">
    <name type="scientific">Pisum sativum</name>
    <name type="common">Garden pea</name>
    <name type="synonym">Lathyrus oleraceus</name>
    <dbReference type="NCBI Taxonomy" id="3888"/>
    <lineage>
        <taxon>Eukaryota</taxon>
        <taxon>Viridiplantae</taxon>
        <taxon>Streptophyta</taxon>
        <taxon>Embryophyta</taxon>
        <taxon>Tracheophyta</taxon>
        <taxon>Spermatophyta</taxon>
        <taxon>Magnoliopsida</taxon>
        <taxon>eudicotyledons</taxon>
        <taxon>Gunneridae</taxon>
        <taxon>Pentapetalae</taxon>
        <taxon>rosids</taxon>
        <taxon>fabids</taxon>
        <taxon>Fabales</taxon>
        <taxon>Fabaceae</taxon>
        <taxon>Papilionoideae</taxon>
        <taxon>50 kb inversion clade</taxon>
        <taxon>NPAAA clade</taxon>
        <taxon>Hologalegina</taxon>
        <taxon>IRL clade</taxon>
        <taxon>Fabeae</taxon>
        <taxon>Lathyrus</taxon>
    </lineage>
</organism>
<dbReference type="Pfam" id="PF14214">
    <property type="entry name" value="Helitron_like_N"/>
    <property type="match status" value="1"/>
</dbReference>
<evidence type="ECO:0000259" key="1">
    <source>
        <dbReference type="Pfam" id="PF14214"/>
    </source>
</evidence>
<feature type="domain" description="Helitron helicase-like" evidence="1">
    <location>
        <begin position="234"/>
        <end position="362"/>
    </location>
</feature>
<protein>
    <recommendedName>
        <fullName evidence="1">Helitron helicase-like domain-containing protein</fullName>
    </recommendedName>
</protein>
<dbReference type="PANTHER" id="PTHR45786:SF80">
    <property type="entry name" value="HELITRON HELICASE-LIKE DOMAIN-CONTAINING PROTEIN"/>
    <property type="match status" value="1"/>
</dbReference>